<dbReference type="AlphaFoldDB" id="A0A0P0RRZ8"/>
<keyword evidence="2" id="KW-0732">Signal</keyword>
<reference evidence="3 4" key="1">
    <citation type="journal article" date="2014" name="Genome Announc.">
        <title>Draft Genome Sequence of the Haloacid-Degrading Burkholderia caribensis Strain MBA4.</title>
        <authorList>
            <person name="Pan Y."/>
            <person name="Kong K.F."/>
            <person name="Tsang J.S."/>
        </authorList>
    </citation>
    <scope>NUCLEOTIDE SEQUENCE [LARGE SCALE GENOMIC DNA]</scope>
    <source>
        <strain evidence="3 4">MBA4</strain>
        <plasmid evidence="4">Plasmid</plasmid>
    </source>
</reference>
<dbReference type="KEGG" id="bcai:K788_0007077"/>
<protein>
    <submittedName>
        <fullName evidence="3">Uncharacterized protein</fullName>
    </submittedName>
</protein>
<organism evidence="3 4">
    <name type="scientific">Paraburkholderia caribensis MBA4</name>
    <dbReference type="NCBI Taxonomy" id="1323664"/>
    <lineage>
        <taxon>Bacteria</taxon>
        <taxon>Pseudomonadati</taxon>
        <taxon>Pseudomonadota</taxon>
        <taxon>Betaproteobacteria</taxon>
        <taxon>Burkholderiales</taxon>
        <taxon>Burkholderiaceae</taxon>
        <taxon>Paraburkholderia</taxon>
    </lineage>
</organism>
<geneLocation type="plasmid" evidence="4"/>
<gene>
    <name evidence="3" type="ORF">K788_0007077</name>
</gene>
<sequence length="111" mass="10921">MSIPELFLEIPAMKTKLVAAALLAATAFVSAPVFASGYGPAPYYNPIAGAPASERGPSATTAQGGDTGATSYGGVASGTSQAGSGGLFHKHNTGANSCVGPASYCNIYFGS</sequence>
<evidence type="ECO:0000256" key="2">
    <source>
        <dbReference type="SAM" id="SignalP"/>
    </source>
</evidence>
<feature type="compositionally biased region" description="Low complexity" evidence="1">
    <location>
        <begin position="59"/>
        <end position="70"/>
    </location>
</feature>
<evidence type="ECO:0000313" key="3">
    <source>
        <dbReference type="EMBL" id="ALL71751.1"/>
    </source>
</evidence>
<feature type="chain" id="PRO_5006054613" evidence="2">
    <location>
        <begin position="36"/>
        <end position="111"/>
    </location>
</feature>
<feature type="signal peptide" evidence="2">
    <location>
        <begin position="1"/>
        <end position="35"/>
    </location>
</feature>
<feature type="region of interest" description="Disordered" evidence="1">
    <location>
        <begin position="53"/>
        <end position="75"/>
    </location>
</feature>
<dbReference type="Proteomes" id="UP000019146">
    <property type="component" value="Plasmid unnamed"/>
</dbReference>
<evidence type="ECO:0000313" key="4">
    <source>
        <dbReference type="Proteomes" id="UP000019146"/>
    </source>
</evidence>
<accession>A0A0P0RRZ8</accession>
<evidence type="ECO:0000256" key="1">
    <source>
        <dbReference type="SAM" id="MobiDB-lite"/>
    </source>
</evidence>
<name>A0A0P0RRZ8_9BURK</name>
<keyword evidence="3" id="KW-0614">Plasmid</keyword>
<dbReference type="EMBL" id="CP012748">
    <property type="protein sequence ID" value="ALL71751.1"/>
    <property type="molecule type" value="Genomic_DNA"/>
</dbReference>
<proteinExistence type="predicted"/>